<evidence type="ECO:0000313" key="2">
    <source>
        <dbReference type="EMBL" id="GMT24678.1"/>
    </source>
</evidence>
<accession>A0AAV5VZ43</accession>
<sequence length="396" mass="44401">LGSIIEMVRYLPYLVLTMVGTASALKVMTFNIWLSGAEVSNGMEKIAKQIKEVNPDVVALQEVESPDVVSNITTMLGEGWSGVHHCNSSYPDTGIITRHTIIPGTYVHVDYGMHVKIQIEKTKRQFSFWAMHLDYKSYGPYACYNKLVTSEVQIMAGEMPSSTTGRVQNIVQLVTNPQFITQISKSNIVPVIVAGDFNVPSDEDWTEANKVQHGGWAFEWPATKILRETSGMKDSFRVLHPDPVADPGITWSTVNKFQKEWDYTVPEPEDRIDFIFYRGPISPTASFPYSGTTPLVPIPHQWANEWPSDHAAFVTEFEDLPISEDPVEPMKPVNPIYINKHGIDDMKGPTPQCEAEIYNGDGGDEKSNSKYCLCKFRPNNSLKWKSYGSNACNQPN</sequence>
<gene>
    <name evidence="2" type="ORF">PFISCL1PPCAC_15975</name>
</gene>
<dbReference type="SUPFAM" id="SSF56219">
    <property type="entry name" value="DNase I-like"/>
    <property type="match status" value="1"/>
</dbReference>
<feature type="domain" description="Endonuclease/exonuclease/phosphatase" evidence="1">
    <location>
        <begin position="28"/>
        <end position="310"/>
    </location>
</feature>
<dbReference type="InterPro" id="IPR036691">
    <property type="entry name" value="Endo/exonu/phosph_ase_sf"/>
</dbReference>
<evidence type="ECO:0000259" key="1">
    <source>
        <dbReference type="Pfam" id="PF03372"/>
    </source>
</evidence>
<dbReference type="GO" id="GO:0003824">
    <property type="term" value="F:catalytic activity"/>
    <property type="evidence" value="ECO:0007669"/>
    <property type="project" value="InterPro"/>
</dbReference>
<keyword evidence="3" id="KW-1185">Reference proteome</keyword>
<reference evidence="2" key="1">
    <citation type="submission" date="2023-10" db="EMBL/GenBank/DDBJ databases">
        <title>Genome assembly of Pristionchus species.</title>
        <authorList>
            <person name="Yoshida K."/>
            <person name="Sommer R.J."/>
        </authorList>
    </citation>
    <scope>NUCLEOTIDE SEQUENCE</scope>
    <source>
        <strain evidence="2">RS5133</strain>
    </source>
</reference>
<dbReference type="Proteomes" id="UP001432322">
    <property type="component" value="Unassembled WGS sequence"/>
</dbReference>
<organism evidence="2 3">
    <name type="scientific">Pristionchus fissidentatus</name>
    <dbReference type="NCBI Taxonomy" id="1538716"/>
    <lineage>
        <taxon>Eukaryota</taxon>
        <taxon>Metazoa</taxon>
        <taxon>Ecdysozoa</taxon>
        <taxon>Nematoda</taxon>
        <taxon>Chromadorea</taxon>
        <taxon>Rhabditida</taxon>
        <taxon>Rhabditina</taxon>
        <taxon>Diplogasteromorpha</taxon>
        <taxon>Diplogasteroidea</taxon>
        <taxon>Neodiplogasteridae</taxon>
        <taxon>Pristionchus</taxon>
    </lineage>
</organism>
<dbReference type="PANTHER" id="PTHR41349">
    <property type="match status" value="1"/>
</dbReference>
<proteinExistence type="predicted"/>
<dbReference type="AlphaFoldDB" id="A0AAV5VZ43"/>
<dbReference type="InterPro" id="IPR005135">
    <property type="entry name" value="Endo/exonuclease/phosphatase"/>
</dbReference>
<dbReference type="Gene3D" id="3.60.10.10">
    <property type="entry name" value="Endonuclease/exonuclease/phosphatase"/>
    <property type="match status" value="1"/>
</dbReference>
<dbReference type="Pfam" id="PF03372">
    <property type="entry name" value="Exo_endo_phos"/>
    <property type="match status" value="1"/>
</dbReference>
<name>A0AAV5VZ43_9BILA</name>
<evidence type="ECO:0000313" key="3">
    <source>
        <dbReference type="Proteomes" id="UP001432322"/>
    </source>
</evidence>
<feature type="non-terminal residue" evidence="2">
    <location>
        <position position="1"/>
    </location>
</feature>
<protein>
    <recommendedName>
        <fullName evidence="1">Endonuclease/exonuclease/phosphatase domain-containing protein</fullName>
    </recommendedName>
</protein>
<dbReference type="PANTHER" id="PTHR41349:SF1">
    <property type="entry name" value="PROTEIN CBG08683"/>
    <property type="match status" value="1"/>
</dbReference>
<comment type="caution">
    <text evidence="2">The sequence shown here is derived from an EMBL/GenBank/DDBJ whole genome shotgun (WGS) entry which is preliminary data.</text>
</comment>
<dbReference type="EMBL" id="BTSY01000004">
    <property type="protein sequence ID" value="GMT24678.1"/>
    <property type="molecule type" value="Genomic_DNA"/>
</dbReference>